<evidence type="ECO:0000313" key="4">
    <source>
        <dbReference type="Proteomes" id="UP000238348"/>
    </source>
</evidence>
<dbReference type="PROSITE" id="PS51746">
    <property type="entry name" value="PPM_2"/>
    <property type="match status" value="1"/>
</dbReference>
<dbReference type="InterPro" id="IPR015655">
    <property type="entry name" value="PP2C"/>
</dbReference>
<name>A0A2L0EYR9_SORCE</name>
<dbReference type="Proteomes" id="UP000238348">
    <property type="component" value="Chromosome"/>
</dbReference>
<sequence>MPVYRSSAAEHAAPVAIAARTDVGRHREHNEDTFLISDLARRLARGPAAAPAAPAPPAAPAAQVAVEPPLALSLAVYDGSGGASSPDAASRLAARTVHAVLARSAPRASDALERGLLAALAEAGRAVLDNARRSAQHRNSGTTATVAALCDERLLLAQVGDSRAYLLRGGELTQITRDQTLVQSLLESGKMRPEEAATFEHRGVMLQALGLREHLSIALSAVELRRGDTLLLCTDGLSDLVDDRQIAAALDAHPEPAAAGAALIDAALGAGGRDNVTVLVARFDGAWLAPPASGGALAIDEIARFDGRRTPGNAGSGDHGSGRPGPPSRG</sequence>
<dbReference type="SMART" id="SM00331">
    <property type="entry name" value="PP2C_SIG"/>
    <property type="match status" value="1"/>
</dbReference>
<evidence type="ECO:0000256" key="1">
    <source>
        <dbReference type="SAM" id="MobiDB-lite"/>
    </source>
</evidence>
<proteinExistence type="predicted"/>
<evidence type="ECO:0000313" key="3">
    <source>
        <dbReference type="EMBL" id="AUX44447.1"/>
    </source>
</evidence>
<dbReference type="InterPro" id="IPR036457">
    <property type="entry name" value="PPM-type-like_dom_sf"/>
</dbReference>
<protein>
    <submittedName>
        <fullName evidence="3">Phosphoprotein phosphatase</fullName>
    </submittedName>
</protein>
<dbReference type="InterPro" id="IPR001932">
    <property type="entry name" value="PPM-type_phosphatase-like_dom"/>
</dbReference>
<evidence type="ECO:0000259" key="2">
    <source>
        <dbReference type="PROSITE" id="PS51746"/>
    </source>
</evidence>
<dbReference type="SUPFAM" id="SSF81606">
    <property type="entry name" value="PP2C-like"/>
    <property type="match status" value="1"/>
</dbReference>
<dbReference type="Gene3D" id="3.60.40.10">
    <property type="entry name" value="PPM-type phosphatase domain"/>
    <property type="match status" value="1"/>
</dbReference>
<dbReference type="SMART" id="SM00332">
    <property type="entry name" value="PP2Cc"/>
    <property type="match status" value="1"/>
</dbReference>
<accession>A0A2L0EYR9</accession>
<dbReference type="CDD" id="cd00143">
    <property type="entry name" value="PP2Cc"/>
    <property type="match status" value="1"/>
</dbReference>
<feature type="compositionally biased region" description="Gly residues" evidence="1">
    <location>
        <begin position="314"/>
        <end position="323"/>
    </location>
</feature>
<gene>
    <name evidence="3" type="ORF">SOCE26_059110</name>
</gene>
<dbReference type="GO" id="GO:0004722">
    <property type="term" value="F:protein serine/threonine phosphatase activity"/>
    <property type="evidence" value="ECO:0007669"/>
    <property type="project" value="InterPro"/>
</dbReference>
<feature type="region of interest" description="Disordered" evidence="1">
    <location>
        <begin position="308"/>
        <end position="330"/>
    </location>
</feature>
<dbReference type="Pfam" id="PF13672">
    <property type="entry name" value="PP2C_2"/>
    <property type="match status" value="1"/>
</dbReference>
<feature type="domain" description="PPM-type phosphatase" evidence="2">
    <location>
        <begin position="16"/>
        <end position="283"/>
    </location>
</feature>
<dbReference type="RefSeq" id="WP_104982969.1">
    <property type="nucleotide sequence ID" value="NZ_CP012673.1"/>
</dbReference>
<organism evidence="3 4">
    <name type="scientific">Sorangium cellulosum</name>
    <name type="common">Polyangium cellulosum</name>
    <dbReference type="NCBI Taxonomy" id="56"/>
    <lineage>
        <taxon>Bacteria</taxon>
        <taxon>Pseudomonadati</taxon>
        <taxon>Myxococcota</taxon>
        <taxon>Polyangia</taxon>
        <taxon>Polyangiales</taxon>
        <taxon>Polyangiaceae</taxon>
        <taxon>Sorangium</taxon>
    </lineage>
</organism>
<dbReference type="OrthoDB" id="9801841at2"/>
<reference evidence="3 4" key="1">
    <citation type="submission" date="2015-09" db="EMBL/GenBank/DDBJ databases">
        <title>Sorangium comparison.</title>
        <authorList>
            <person name="Zaburannyi N."/>
            <person name="Bunk B."/>
            <person name="Overmann J."/>
            <person name="Mueller R."/>
        </authorList>
    </citation>
    <scope>NUCLEOTIDE SEQUENCE [LARGE SCALE GENOMIC DNA]</scope>
    <source>
        <strain evidence="3 4">So ce26</strain>
    </source>
</reference>
<dbReference type="PANTHER" id="PTHR47992">
    <property type="entry name" value="PROTEIN PHOSPHATASE"/>
    <property type="match status" value="1"/>
</dbReference>
<dbReference type="AlphaFoldDB" id="A0A2L0EYR9"/>
<dbReference type="EMBL" id="CP012673">
    <property type="protein sequence ID" value="AUX44447.1"/>
    <property type="molecule type" value="Genomic_DNA"/>
</dbReference>